<dbReference type="Proteomes" id="UP000004416">
    <property type="component" value="Unassembled WGS sequence"/>
</dbReference>
<evidence type="ECO:0008006" key="3">
    <source>
        <dbReference type="Google" id="ProtNLM"/>
    </source>
</evidence>
<evidence type="ECO:0000313" key="1">
    <source>
        <dbReference type="EMBL" id="EHL05977.1"/>
    </source>
</evidence>
<evidence type="ECO:0000313" key="2">
    <source>
        <dbReference type="Proteomes" id="UP000004416"/>
    </source>
</evidence>
<dbReference type="HOGENOM" id="CLU_2381457_0_0_9"/>
<protein>
    <recommendedName>
        <fullName evidence="3">HTH tetR-type domain-containing protein</fullName>
    </recommendedName>
</protein>
<dbReference type="EMBL" id="AFZX01000089">
    <property type="protein sequence ID" value="EHL05977.1"/>
    <property type="molecule type" value="Genomic_DNA"/>
</dbReference>
<accession>G9XQR5</accession>
<proteinExistence type="predicted"/>
<reference evidence="1 2" key="1">
    <citation type="submission" date="2011-08" db="EMBL/GenBank/DDBJ databases">
        <authorList>
            <person name="Weinstock G."/>
            <person name="Sodergren E."/>
            <person name="Clifton S."/>
            <person name="Fulton L."/>
            <person name="Fulton B."/>
            <person name="Courtney L."/>
            <person name="Fronick C."/>
            <person name="Harrison M."/>
            <person name="Strong C."/>
            <person name="Farmer C."/>
            <person name="Delahaunty K."/>
            <person name="Markovic C."/>
            <person name="Hall O."/>
            <person name="Minx P."/>
            <person name="Tomlinson C."/>
            <person name="Mitreva M."/>
            <person name="Hou S."/>
            <person name="Chen J."/>
            <person name="Wollam A."/>
            <person name="Pepin K.H."/>
            <person name="Johnson M."/>
            <person name="Bhonagiri V."/>
            <person name="Zhang X."/>
            <person name="Suruliraj S."/>
            <person name="Warren W."/>
            <person name="Chinwalla A."/>
            <person name="Mardis E.R."/>
            <person name="Wilson R.K."/>
        </authorList>
    </citation>
    <scope>NUCLEOTIDE SEQUENCE [LARGE SCALE GENOMIC DNA]</scope>
    <source>
        <strain evidence="1 2">DP7</strain>
    </source>
</reference>
<sequence length="94" mass="11080">MGISKGNRTYHFKRKEDIIEAIIDDMSGRYRPPAVPQSLGEMNALFRHLQTMIKDNAFYFWHHAQLAQLSPKIREQQKKVYQTNTKLFREALVS</sequence>
<gene>
    <name evidence="1" type="ORF">HMPREF0322_03313</name>
</gene>
<dbReference type="PATRIC" id="fig|537010.4.peg.3090"/>
<comment type="caution">
    <text evidence="1">The sequence shown here is derived from an EMBL/GenBank/DDBJ whole genome shotgun (WGS) entry which is preliminary data.</text>
</comment>
<organism evidence="1 2">
    <name type="scientific">Desulfitobacterium hafniense DP7</name>
    <dbReference type="NCBI Taxonomy" id="537010"/>
    <lineage>
        <taxon>Bacteria</taxon>
        <taxon>Bacillati</taxon>
        <taxon>Bacillota</taxon>
        <taxon>Clostridia</taxon>
        <taxon>Eubacteriales</taxon>
        <taxon>Desulfitobacteriaceae</taxon>
        <taxon>Desulfitobacterium</taxon>
    </lineage>
</organism>
<dbReference type="AlphaFoldDB" id="G9XQR5"/>
<name>G9XQR5_DESHA</name>
<dbReference type="Gene3D" id="1.10.357.10">
    <property type="entry name" value="Tetracycline Repressor, domain 2"/>
    <property type="match status" value="1"/>
</dbReference>